<accession>A0A6J6ZQQ5</accession>
<sequence>MPADNRPHVHYEGPSSPLVRATGYESVTKLRNVSGAFQLCTTCGQLAASPCGFRDYREDHCLCESDDFRRTVPLDASLPCVLCMVCGLHVIAGHGRWRLVLCPPCREWSKDLNARVGLAVILPGIHGLVNGGEVIRGVTPPRNLFEAMALHEQRPHHPHRGFRFHNFAQQGVIQRLRLLGFEEGRRIRLEEYLSACAAAGINSDDGKRGLEDHFFGGTA</sequence>
<organism evidence="1">
    <name type="scientific">freshwater metagenome</name>
    <dbReference type="NCBI Taxonomy" id="449393"/>
    <lineage>
        <taxon>unclassified sequences</taxon>
        <taxon>metagenomes</taxon>
        <taxon>ecological metagenomes</taxon>
    </lineage>
</organism>
<proteinExistence type="predicted"/>
<dbReference type="AlphaFoldDB" id="A0A6J6ZQQ5"/>
<protein>
    <submittedName>
        <fullName evidence="1">Unannotated protein</fullName>
    </submittedName>
</protein>
<gene>
    <name evidence="1" type="ORF">UFOPK3001_02274</name>
</gene>
<reference evidence="1" key="1">
    <citation type="submission" date="2020-05" db="EMBL/GenBank/DDBJ databases">
        <authorList>
            <person name="Chiriac C."/>
            <person name="Salcher M."/>
            <person name="Ghai R."/>
            <person name="Kavagutti S V."/>
        </authorList>
    </citation>
    <scope>NUCLEOTIDE SEQUENCE</scope>
</reference>
<dbReference type="EMBL" id="CAFAAJ010000205">
    <property type="protein sequence ID" value="CAB4822566.1"/>
    <property type="molecule type" value="Genomic_DNA"/>
</dbReference>
<evidence type="ECO:0000313" key="1">
    <source>
        <dbReference type="EMBL" id="CAB4822566.1"/>
    </source>
</evidence>
<name>A0A6J6ZQQ5_9ZZZZ</name>